<evidence type="ECO:0000313" key="3">
    <source>
        <dbReference type="Proteomes" id="UP000675163"/>
    </source>
</evidence>
<gene>
    <name evidence="2" type="ORF">JOF28_001393</name>
</gene>
<evidence type="ECO:0000313" key="2">
    <source>
        <dbReference type="EMBL" id="MBP1326161.1"/>
    </source>
</evidence>
<sequence length="75" mass="8537">MVEIKDFVSHAPVPAEIIAEYRDQVPAELVEVWEQYGYGTFGRGFLRVIDPKPNSARSAIASVRRRVMGSRSRSW</sequence>
<feature type="domain" description="GAD-related" evidence="1">
    <location>
        <begin position="6"/>
        <end position="52"/>
    </location>
</feature>
<comment type="caution">
    <text evidence="2">The sequence shown here is derived from an EMBL/GenBank/DDBJ whole genome shotgun (WGS) entry which is preliminary data.</text>
</comment>
<dbReference type="Proteomes" id="UP000675163">
    <property type="component" value="Unassembled WGS sequence"/>
</dbReference>
<keyword evidence="3" id="KW-1185">Reference proteome</keyword>
<reference evidence="2" key="1">
    <citation type="submission" date="2021-02" db="EMBL/GenBank/DDBJ databases">
        <title>Sequencing the genomes of 1000 actinobacteria strains.</title>
        <authorList>
            <person name="Klenk H.-P."/>
        </authorList>
    </citation>
    <scope>NUCLEOTIDE SEQUENCE</scope>
    <source>
        <strain evidence="2">DSM 22850</strain>
    </source>
</reference>
<proteinExistence type="predicted"/>
<accession>A0A940T5N3</accession>
<organism evidence="2 3">
    <name type="scientific">Leucobacter exalbidus</name>
    <dbReference type="NCBI Taxonomy" id="662960"/>
    <lineage>
        <taxon>Bacteria</taxon>
        <taxon>Bacillati</taxon>
        <taxon>Actinomycetota</taxon>
        <taxon>Actinomycetes</taxon>
        <taxon>Micrococcales</taxon>
        <taxon>Microbacteriaceae</taxon>
        <taxon>Leucobacter</taxon>
    </lineage>
</organism>
<protein>
    <recommendedName>
        <fullName evidence="1">GAD-related domain-containing protein</fullName>
    </recommendedName>
</protein>
<name>A0A940T5N3_9MICO</name>
<dbReference type="RefSeq" id="WP_245189898.1">
    <property type="nucleotide sequence ID" value="NZ_JAFIDA010000001.1"/>
</dbReference>
<dbReference type="AlphaFoldDB" id="A0A940T5N3"/>
<dbReference type="EMBL" id="JAFIDA010000001">
    <property type="protein sequence ID" value="MBP1326161.1"/>
    <property type="molecule type" value="Genomic_DNA"/>
</dbReference>
<dbReference type="Pfam" id="PF08887">
    <property type="entry name" value="GAD-like"/>
    <property type="match status" value="1"/>
</dbReference>
<dbReference type="InterPro" id="IPR014983">
    <property type="entry name" value="GAD-rel"/>
</dbReference>
<evidence type="ECO:0000259" key="1">
    <source>
        <dbReference type="Pfam" id="PF08887"/>
    </source>
</evidence>